<dbReference type="AlphaFoldDB" id="A0A3S4U5K5"/>
<sequence length="89" mass="9735">MRVLRSSDLQVSSIQIVSNAPTYQSTAKVGEARLVLGERKQLFVCIKAEDTLSNWVDVLGDGSGDIISKHKVLISFDTTTETNAHMVDV</sequence>
<organism evidence="1 2">
    <name type="scientific">Campylobacter jejuni subsp. doylei</name>
    <dbReference type="NCBI Taxonomy" id="32021"/>
    <lineage>
        <taxon>Bacteria</taxon>
        <taxon>Pseudomonadati</taxon>
        <taxon>Campylobacterota</taxon>
        <taxon>Epsilonproteobacteria</taxon>
        <taxon>Campylobacterales</taxon>
        <taxon>Campylobacteraceae</taxon>
        <taxon>Campylobacter</taxon>
    </lineage>
</organism>
<evidence type="ECO:0000313" key="1">
    <source>
        <dbReference type="EMBL" id="VEG60785.1"/>
    </source>
</evidence>
<accession>A0A3S4U5K5</accession>
<proteinExistence type="predicted"/>
<gene>
    <name evidence="1" type="ORF">NCTC11951_00445</name>
</gene>
<evidence type="ECO:0000313" key="2">
    <source>
        <dbReference type="Proteomes" id="UP000275504"/>
    </source>
</evidence>
<dbReference type="EMBL" id="LR134359">
    <property type="protein sequence ID" value="VEG60785.1"/>
    <property type="molecule type" value="Genomic_DNA"/>
</dbReference>
<protein>
    <submittedName>
        <fullName evidence="1">Uncharacterized protein</fullName>
    </submittedName>
</protein>
<reference evidence="1 2" key="1">
    <citation type="submission" date="2018-12" db="EMBL/GenBank/DDBJ databases">
        <authorList>
            <consortium name="Pathogen Informatics"/>
        </authorList>
    </citation>
    <scope>NUCLEOTIDE SEQUENCE [LARGE SCALE GENOMIC DNA]</scope>
    <source>
        <strain evidence="1 2">NCTC11951</strain>
    </source>
</reference>
<name>A0A3S4U5K5_CAMJU</name>
<dbReference type="Proteomes" id="UP000275504">
    <property type="component" value="Chromosome"/>
</dbReference>